<dbReference type="InterPro" id="IPR051791">
    <property type="entry name" value="Pra-immunoreactive"/>
</dbReference>
<comment type="subcellular location">
    <subcellularLocation>
        <location evidence="1">Cell membrane</location>
        <topology evidence="1">Multi-pass membrane protein</topology>
    </subcellularLocation>
</comment>
<organism evidence="8 9">
    <name type="scientific">Reinekea marina</name>
    <dbReference type="NCBI Taxonomy" id="1310421"/>
    <lineage>
        <taxon>Bacteria</taxon>
        <taxon>Pseudomonadati</taxon>
        <taxon>Pseudomonadota</taxon>
        <taxon>Gammaproteobacteria</taxon>
        <taxon>Oceanospirillales</taxon>
        <taxon>Saccharospirillaceae</taxon>
        <taxon>Reinekea</taxon>
    </lineage>
</organism>
<name>A0ABV7WML4_9GAMM</name>
<sequence>MSIEKSNVALYRIIGSVVYDWLVLLGLLMVFGFFAVAINHSLTGEEAISSENIFFKLYILAVIALYFVYFWHRSGQTVGMKAWKIQLQSVDQTPIKAKQLFTRLIVAVPSYAIGLIGILWLFTPSKRTWQDMASGTQLTFKPRK</sequence>
<dbReference type="Proteomes" id="UP001595710">
    <property type="component" value="Unassembled WGS sequence"/>
</dbReference>
<dbReference type="PANTHER" id="PTHR36115">
    <property type="entry name" value="PROLINE-RICH ANTIGEN HOMOLOG-RELATED"/>
    <property type="match status" value="1"/>
</dbReference>
<evidence type="ECO:0000256" key="5">
    <source>
        <dbReference type="ARBA" id="ARBA00023136"/>
    </source>
</evidence>
<keyword evidence="2" id="KW-1003">Cell membrane</keyword>
<keyword evidence="4 6" id="KW-1133">Transmembrane helix</keyword>
<dbReference type="Pfam" id="PF06271">
    <property type="entry name" value="RDD"/>
    <property type="match status" value="1"/>
</dbReference>
<evidence type="ECO:0000313" key="8">
    <source>
        <dbReference type="EMBL" id="MFC3700332.1"/>
    </source>
</evidence>
<evidence type="ECO:0000256" key="2">
    <source>
        <dbReference type="ARBA" id="ARBA00022475"/>
    </source>
</evidence>
<keyword evidence="5 6" id="KW-0472">Membrane</keyword>
<evidence type="ECO:0000256" key="3">
    <source>
        <dbReference type="ARBA" id="ARBA00022692"/>
    </source>
</evidence>
<keyword evidence="9" id="KW-1185">Reference proteome</keyword>
<gene>
    <name evidence="8" type="ORF">ACFOND_01670</name>
</gene>
<feature type="transmembrane region" description="Helical" evidence="6">
    <location>
        <begin position="53"/>
        <end position="71"/>
    </location>
</feature>
<reference evidence="9" key="1">
    <citation type="journal article" date="2019" name="Int. J. Syst. Evol. Microbiol.">
        <title>The Global Catalogue of Microorganisms (GCM) 10K type strain sequencing project: providing services to taxonomists for standard genome sequencing and annotation.</title>
        <authorList>
            <consortium name="The Broad Institute Genomics Platform"/>
            <consortium name="The Broad Institute Genome Sequencing Center for Infectious Disease"/>
            <person name="Wu L."/>
            <person name="Ma J."/>
        </authorList>
    </citation>
    <scope>NUCLEOTIDE SEQUENCE [LARGE SCALE GENOMIC DNA]</scope>
    <source>
        <strain evidence="9">CECT 8288</strain>
    </source>
</reference>
<accession>A0ABV7WML4</accession>
<evidence type="ECO:0000256" key="4">
    <source>
        <dbReference type="ARBA" id="ARBA00022989"/>
    </source>
</evidence>
<evidence type="ECO:0000256" key="1">
    <source>
        <dbReference type="ARBA" id="ARBA00004651"/>
    </source>
</evidence>
<comment type="caution">
    <text evidence="8">The sequence shown here is derived from an EMBL/GenBank/DDBJ whole genome shotgun (WGS) entry which is preliminary data.</text>
</comment>
<dbReference type="EMBL" id="JBHRYN010000004">
    <property type="protein sequence ID" value="MFC3700332.1"/>
    <property type="molecule type" value="Genomic_DNA"/>
</dbReference>
<feature type="transmembrane region" description="Helical" evidence="6">
    <location>
        <begin position="100"/>
        <end position="122"/>
    </location>
</feature>
<protein>
    <submittedName>
        <fullName evidence="8">RDD family protein</fullName>
    </submittedName>
</protein>
<keyword evidence="3 6" id="KW-0812">Transmembrane</keyword>
<proteinExistence type="predicted"/>
<dbReference type="RefSeq" id="WP_377362014.1">
    <property type="nucleotide sequence ID" value="NZ_JBHRYN010000004.1"/>
</dbReference>
<evidence type="ECO:0000313" key="9">
    <source>
        <dbReference type="Proteomes" id="UP001595710"/>
    </source>
</evidence>
<dbReference type="PANTHER" id="PTHR36115:SF10">
    <property type="entry name" value="RDD DOMAIN-CONTAINING PROTEIN"/>
    <property type="match status" value="1"/>
</dbReference>
<evidence type="ECO:0000256" key="6">
    <source>
        <dbReference type="SAM" id="Phobius"/>
    </source>
</evidence>
<feature type="domain" description="RDD" evidence="7">
    <location>
        <begin position="16"/>
        <end position="135"/>
    </location>
</feature>
<feature type="transmembrane region" description="Helical" evidence="6">
    <location>
        <begin position="21"/>
        <end position="41"/>
    </location>
</feature>
<dbReference type="InterPro" id="IPR010432">
    <property type="entry name" value="RDD"/>
</dbReference>
<evidence type="ECO:0000259" key="7">
    <source>
        <dbReference type="Pfam" id="PF06271"/>
    </source>
</evidence>